<accession>T0RQ53</accession>
<feature type="transmembrane region" description="Helical" evidence="1">
    <location>
        <begin position="68"/>
        <end position="93"/>
    </location>
</feature>
<feature type="transmembrane region" description="Helical" evidence="1">
    <location>
        <begin position="113"/>
        <end position="138"/>
    </location>
</feature>
<dbReference type="VEuPathDB" id="FungiDB:SDRG_10356"/>
<evidence type="ECO:0000256" key="1">
    <source>
        <dbReference type="SAM" id="Phobius"/>
    </source>
</evidence>
<dbReference type="AlphaFoldDB" id="T0RQ53"/>
<keyword evidence="3" id="KW-1185">Reference proteome</keyword>
<keyword evidence="1" id="KW-0472">Membrane</keyword>
<dbReference type="OMA" id="PIMAFIN"/>
<dbReference type="EMBL" id="JH767165">
    <property type="protein sequence ID" value="EQC32162.1"/>
    <property type="molecule type" value="Genomic_DNA"/>
</dbReference>
<sequence length="189" mass="21385">TALATLYYVIEATRDPLVIWLMLIYRIWTTLFAGLWAQNYRHCAQLESKLRRCGHRVKMPSGNWTYELVLGDPTAIVLLDSIVATLYCLDIWASSASFGAMHVQSGANFVLSLLLGMLYLARTVWFAYWGLGIVSFGLQRWRKEHCSSEVDSMLVAIAVAIYGPIMAFINSHCVVIGRVEHYIFPVSYP</sequence>
<evidence type="ECO:0000313" key="2">
    <source>
        <dbReference type="EMBL" id="EQC32162.1"/>
    </source>
</evidence>
<evidence type="ECO:0000313" key="3">
    <source>
        <dbReference type="Proteomes" id="UP000030762"/>
    </source>
</evidence>
<organism evidence="2 3">
    <name type="scientific">Saprolegnia diclina (strain VS20)</name>
    <dbReference type="NCBI Taxonomy" id="1156394"/>
    <lineage>
        <taxon>Eukaryota</taxon>
        <taxon>Sar</taxon>
        <taxon>Stramenopiles</taxon>
        <taxon>Oomycota</taxon>
        <taxon>Saprolegniomycetes</taxon>
        <taxon>Saprolegniales</taxon>
        <taxon>Saprolegniaceae</taxon>
        <taxon>Saprolegnia</taxon>
    </lineage>
</organism>
<dbReference type="Proteomes" id="UP000030762">
    <property type="component" value="Unassembled WGS sequence"/>
</dbReference>
<dbReference type="RefSeq" id="XP_008614564.1">
    <property type="nucleotide sequence ID" value="XM_008616342.1"/>
</dbReference>
<gene>
    <name evidence="2" type="ORF">SDRG_10356</name>
</gene>
<keyword evidence="1" id="KW-0812">Transmembrane</keyword>
<feature type="transmembrane region" description="Helical" evidence="1">
    <location>
        <begin position="150"/>
        <end position="169"/>
    </location>
</feature>
<feature type="non-terminal residue" evidence="2">
    <location>
        <position position="1"/>
    </location>
</feature>
<reference evidence="2 3" key="1">
    <citation type="submission" date="2012-04" db="EMBL/GenBank/DDBJ databases">
        <title>The Genome Sequence of Saprolegnia declina VS20.</title>
        <authorList>
            <consortium name="The Broad Institute Genome Sequencing Platform"/>
            <person name="Russ C."/>
            <person name="Nusbaum C."/>
            <person name="Tyler B."/>
            <person name="van West P."/>
            <person name="Dieguez-Uribeondo J."/>
            <person name="de Bruijn I."/>
            <person name="Tripathy S."/>
            <person name="Jiang R."/>
            <person name="Young S.K."/>
            <person name="Zeng Q."/>
            <person name="Gargeya S."/>
            <person name="Fitzgerald M."/>
            <person name="Haas B."/>
            <person name="Abouelleil A."/>
            <person name="Alvarado L."/>
            <person name="Arachchi H.M."/>
            <person name="Berlin A."/>
            <person name="Chapman S.B."/>
            <person name="Goldberg J."/>
            <person name="Griggs A."/>
            <person name="Gujja S."/>
            <person name="Hansen M."/>
            <person name="Howarth C."/>
            <person name="Imamovic A."/>
            <person name="Larimer J."/>
            <person name="McCowen C."/>
            <person name="Montmayeur A."/>
            <person name="Murphy C."/>
            <person name="Neiman D."/>
            <person name="Pearson M."/>
            <person name="Priest M."/>
            <person name="Roberts A."/>
            <person name="Saif S."/>
            <person name="Shea T."/>
            <person name="Sisk P."/>
            <person name="Sykes S."/>
            <person name="Wortman J."/>
            <person name="Nusbaum C."/>
            <person name="Birren B."/>
        </authorList>
    </citation>
    <scope>NUCLEOTIDE SEQUENCE [LARGE SCALE GENOMIC DNA]</scope>
    <source>
        <strain evidence="2 3">VS20</strain>
    </source>
</reference>
<feature type="transmembrane region" description="Helical" evidence="1">
    <location>
        <begin position="17"/>
        <end position="37"/>
    </location>
</feature>
<protein>
    <submittedName>
        <fullName evidence="2">Uncharacterized protein</fullName>
    </submittedName>
</protein>
<proteinExistence type="predicted"/>
<dbReference type="GeneID" id="19951083"/>
<dbReference type="InParanoid" id="T0RQ53"/>
<name>T0RQ53_SAPDV</name>
<keyword evidence="1" id="KW-1133">Transmembrane helix</keyword>
<feature type="non-terminal residue" evidence="2">
    <location>
        <position position="189"/>
    </location>
</feature>